<dbReference type="InterPro" id="IPR016819">
    <property type="entry name" value="RNase_P/MRP_POP5"/>
</dbReference>
<dbReference type="Gene3D" id="3.30.70.3250">
    <property type="entry name" value="Ribonuclease P, Pop5 subunit"/>
    <property type="match status" value="1"/>
</dbReference>
<dbReference type="EC" id="3.1.26.5" evidence="5"/>
<sequence>MVRFKNRYLLIQLIYGPLDSTTLSYQPSSNDTPKLNEKGLIDLIRQSIQTNFGELGSGEAGSDLSSMFLYLHSPNTEINDLSALFSVKYYSPTTSNLILRCKRDQVNKVRASLLFINQINPQISVIFNVAHVSGTIRKTQLFLIEWDRQQTLSYDQP</sequence>
<name>A0A0L0V9Q4_9BASI</name>
<proteinExistence type="inferred from homology"/>
<evidence type="ECO:0000256" key="5">
    <source>
        <dbReference type="PIRNR" id="PIRNR023803"/>
    </source>
</evidence>
<comment type="function">
    <text evidence="5">Component of ribonuclease P, a protein complex that generates mature tRNA molecules by cleaving their 5'-ends.</text>
</comment>
<protein>
    <recommendedName>
        <fullName evidence="5">Ribonuclease P/MRP protein subunit POP5</fullName>
        <ecNumber evidence="5">3.1.26.5</ecNumber>
    </recommendedName>
</protein>
<keyword evidence="3 5" id="KW-0819">tRNA processing</keyword>
<evidence type="ECO:0000256" key="1">
    <source>
        <dbReference type="ARBA" id="ARBA00004123"/>
    </source>
</evidence>
<dbReference type="AlphaFoldDB" id="A0A0L0V9Q4"/>
<comment type="subcellular location">
    <subcellularLocation>
        <location evidence="1">Nucleus</location>
    </subcellularLocation>
</comment>
<dbReference type="PANTHER" id="PTHR15441">
    <property type="entry name" value="RIBONUCLEASE P PROTEIN SUBUNIT P14"/>
    <property type="match status" value="1"/>
</dbReference>
<dbReference type="SUPFAM" id="SSF160350">
    <property type="entry name" value="Rnp2-like"/>
    <property type="match status" value="1"/>
</dbReference>
<evidence type="ECO:0000256" key="2">
    <source>
        <dbReference type="ARBA" id="ARBA00010800"/>
    </source>
</evidence>
<organism evidence="6 7">
    <name type="scientific">Puccinia striiformis f. sp. tritici PST-78</name>
    <dbReference type="NCBI Taxonomy" id="1165861"/>
    <lineage>
        <taxon>Eukaryota</taxon>
        <taxon>Fungi</taxon>
        <taxon>Dikarya</taxon>
        <taxon>Basidiomycota</taxon>
        <taxon>Pucciniomycotina</taxon>
        <taxon>Pucciniomycetes</taxon>
        <taxon>Pucciniales</taxon>
        <taxon>Pucciniaceae</taxon>
        <taxon>Puccinia</taxon>
    </lineage>
</organism>
<dbReference type="InterPro" id="IPR002759">
    <property type="entry name" value="Pop5/Rpp14/Rnp2-like"/>
</dbReference>
<keyword evidence="7" id="KW-1185">Reference proteome</keyword>
<gene>
    <name evidence="6" type="ORF">PSTG_10942</name>
</gene>
<dbReference type="InterPro" id="IPR038085">
    <property type="entry name" value="Rnp2-like_sf"/>
</dbReference>
<dbReference type="GO" id="GO:0001682">
    <property type="term" value="P:tRNA 5'-leader removal"/>
    <property type="evidence" value="ECO:0007669"/>
    <property type="project" value="InterPro"/>
</dbReference>
<accession>A0A0L0V9Q4</accession>
<dbReference type="GO" id="GO:0033204">
    <property type="term" value="F:ribonuclease P RNA binding"/>
    <property type="evidence" value="ECO:0007669"/>
    <property type="project" value="InterPro"/>
</dbReference>
<reference evidence="7" key="1">
    <citation type="submission" date="2014-03" db="EMBL/GenBank/DDBJ databases">
        <title>The Genome Sequence of Puccinia striiformis f. sp. tritici PST-78.</title>
        <authorList>
            <consortium name="The Broad Institute Genome Sequencing Platform"/>
            <person name="Cuomo C."/>
            <person name="Hulbert S."/>
            <person name="Chen X."/>
            <person name="Walker B."/>
            <person name="Young S.K."/>
            <person name="Zeng Q."/>
            <person name="Gargeya S."/>
            <person name="Fitzgerald M."/>
            <person name="Haas B."/>
            <person name="Abouelleil A."/>
            <person name="Alvarado L."/>
            <person name="Arachchi H.M."/>
            <person name="Berlin A.M."/>
            <person name="Chapman S.B."/>
            <person name="Goldberg J."/>
            <person name="Griggs A."/>
            <person name="Gujja S."/>
            <person name="Hansen M."/>
            <person name="Howarth C."/>
            <person name="Imamovic A."/>
            <person name="Larimer J."/>
            <person name="McCowan C."/>
            <person name="Montmayeur A."/>
            <person name="Murphy C."/>
            <person name="Neiman D."/>
            <person name="Pearson M."/>
            <person name="Priest M."/>
            <person name="Roberts A."/>
            <person name="Saif S."/>
            <person name="Shea T."/>
            <person name="Sisk P."/>
            <person name="Sykes S."/>
            <person name="Wortman J."/>
            <person name="Nusbaum C."/>
            <person name="Birren B."/>
        </authorList>
    </citation>
    <scope>NUCLEOTIDE SEQUENCE [LARGE SCALE GENOMIC DNA]</scope>
    <source>
        <strain evidence="7">race PST-78</strain>
    </source>
</reference>
<comment type="caution">
    <text evidence="6">The sequence shown here is derived from an EMBL/GenBank/DDBJ whole genome shotgun (WGS) entry which is preliminary data.</text>
</comment>
<dbReference type="EMBL" id="AJIL01000092">
    <property type="protein sequence ID" value="KNE95724.1"/>
    <property type="molecule type" value="Genomic_DNA"/>
</dbReference>
<dbReference type="Pfam" id="PF01900">
    <property type="entry name" value="RNase_P_Rpp14"/>
    <property type="match status" value="1"/>
</dbReference>
<comment type="catalytic activity">
    <reaction evidence="5">
        <text>Endonucleolytic cleavage of RNA, removing 5'-extranucleotides from tRNA precursor.</text>
        <dbReference type="EC" id="3.1.26.5"/>
    </reaction>
</comment>
<dbReference type="GO" id="GO:0005730">
    <property type="term" value="C:nucleolus"/>
    <property type="evidence" value="ECO:0007669"/>
    <property type="project" value="TreeGrafter"/>
</dbReference>
<dbReference type="GO" id="GO:0030681">
    <property type="term" value="C:multimeric ribonuclease P complex"/>
    <property type="evidence" value="ECO:0007669"/>
    <property type="project" value="TreeGrafter"/>
</dbReference>
<evidence type="ECO:0000256" key="3">
    <source>
        <dbReference type="ARBA" id="ARBA00022694"/>
    </source>
</evidence>
<dbReference type="PIRSF" id="PIRSF023803">
    <property type="entry name" value="Ribonuclease_P_prd"/>
    <property type="match status" value="1"/>
</dbReference>
<dbReference type="Proteomes" id="UP000054564">
    <property type="component" value="Unassembled WGS sequence"/>
</dbReference>
<evidence type="ECO:0000313" key="6">
    <source>
        <dbReference type="EMBL" id="KNE95724.1"/>
    </source>
</evidence>
<dbReference type="GO" id="GO:0000172">
    <property type="term" value="C:ribonuclease MRP complex"/>
    <property type="evidence" value="ECO:0007669"/>
    <property type="project" value="TreeGrafter"/>
</dbReference>
<dbReference type="OrthoDB" id="24745at2759"/>
<dbReference type="STRING" id="1165861.A0A0L0V9Q4"/>
<dbReference type="GO" id="GO:0004526">
    <property type="term" value="F:ribonuclease P activity"/>
    <property type="evidence" value="ECO:0007669"/>
    <property type="project" value="UniProtKB-EC"/>
</dbReference>
<evidence type="ECO:0000256" key="4">
    <source>
        <dbReference type="ARBA" id="ARBA00023242"/>
    </source>
</evidence>
<comment type="similarity">
    <text evidence="2 5">Belongs to the eukaryotic/archaeal RNase P protein component 2 family.</text>
</comment>
<dbReference type="PANTHER" id="PTHR15441:SF2">
    <property type="entry name" value="RIBONUCLEASE P_MRP PROTEIN SUBUNIT POP5"/>
    <property type="match status" value="1"/>
</dbReference>
<evidence type="ECO:0000313" key="7">
    <source>
        <dbReference type="Proteomes" id="UP000054564"/>
    </source>
</evidence>
<keyword evidence="4" id="KW-0539">Nucleus</keyword>